<dbReference type="InterPro" id="IPR011990">
    <property type="entry name" value="TPR-like_helical_dom_sf"/>
</dbReference>
<organism evidence="1 2">
    <name type="scientific">Acrasis kona</name>
    <dbReference type="NCBI Taxonomy" id="1008807"/>
    <lineage>
        <taxon>Eukaryota</taxon>
        <taxon>Discoba</taxon>
        <taxon>Heterolobosea</taxon>
        <taxon>Tetramitia</taxon>
        <taxon>Eutetramitia</taxon>
        <taxon>Acrasidae</taxon>
        <taxon>Acrasis</taxon>
    </lineage>
</organism>
<comment type="caution">
    <text evidence="1">The sequence shown here is derived from an EMBL/GenBank/DDBJ whole genome shotgun (WGS) entry which is preliminary data.</text>
</comment>
<evidence type="ECO:0000313" key="1">
    <source>
        <dbReference type="EMBL" id="KAL0482361.1"/>
    </source>
</evidence>
<sequence>MFVRRASSSLLRANRVVFFSRSTKDVIPKQKKEKTEPDSDPILESAEKIFDNAKRSLQNNHIIQSKKMYEEGIDLLSKSREPTHQTSLIRAYNSFAETMRKIRNDSTDNQQREYLSSQVLSIYKKARELLDEQDTTEQSIKEFVDFWNVQTYFNLGSFYYVDLEDYDQAQHNLAVCINSGTDVAADILADPQHFSSIDLGLIMKTNMISRYMMAKCLLKSSLPLAAYDKFSDSIKSYNKLKNVIDLSIQDHKRNIQCMYHQGSIELELKNYNKALHHFKQALDFIVNATEFDAPAYSAIPLDANNIGQELQDLLVGICLLHIACNDIKSAELYAKMALHVVKNTNRPKSDVNHAIELCKKQENTTNNQQQLQELKKFNKDYLYFLMDFVGVEQHDIK</sequence>
<dbReference type="InterPro" id="IPR019734">
    <property type="entry name" value="TPR_rpt"/>
</dbReference>
<dbReference type="EMBL" id="JAOPGA020000840">
    <property type="protein sequence ID" value="KAL0482361.1"/>
    <property type="molecule type" value="Genomic_DNA"/>
</dbReference>
<dbReference type="SUPFAM" id="SSF48452">
    <property type="entry name" value="TPR-like"/>
    <property type="match status" value="1"/>
</dbReference>
<dbReference type="Gene3D" id="1.25.40.10">
    <property type="entry name" value="Tetratricopeptide repeat domain"/>
    <property type="match status" value="1"/>
</dbReference>
<dbReference type="Pfam" id="PF13181">
    <property type="entry name" value="TPR_8"/>
    <property type="match status" value="1"/>
</dbReference>
<evidence type="ECO:0000313" key="2">
    <source>
        <dbReference type="Proteomes" id="UP001431209"/>
    </source>
</evidence>
<gene>
    <name evidence="1" type="ORF">AKO1_012958</name>
</gene>
<protein>
    <submittedName>
        <fullName evidence="1">Pyrroloquinoline-quinone synthase</fullName>
    </submittedName>
</protein>
<dbReference type="Proteomes" id="UP001431209">
    <property type="component" value="Unassembled WGS sequence"/>
</dbReference>
<name>A0AAW2Z0K5_9EUKA</name>
<accession>A0AAW2Z0K5</accession>
<keyword evidence="2" id="KW-1185">Reference proteome</keyword>
<dbReference type="AlphaFoldDB" id="A0AAW2Z0K5"/>
<reference evidence="1 2" key="1">
    <citation type="submission" date="2024-03" db="EMBL/GenBank/DDBJ databases">
        <title>The Acrasis kona genome and developmental transcriptomes reveal deep origins of eukaryotic multicellular pathways.</title>
        <authorList>
            <person name="Sheikh S."/>
            <person name="Fu C.-J."/>
            <person name="Brown M.W."/>
            <person name="Baldauf S.L."/>
        </authorList>
    </citation>
    <scope>NUCLEOTIDE SEQUENCE [LARGE SCALE GENOMIC DNA]</scope>
    <source>
        <strain evidence="1 2">ATCC MYA-3509</strain>
    </source>
</reference>
<proteinExistence type="predicted"/>